<dbReference type="InterPro" id="IPR050373">
    <property type="entry name" value="Fibrinogen_C-term_domain"/>
</dbReference>
<accession>A0A8W8LMN0</accession>
<keyword evidence="1" id="KW-1015">Disulfide bond</keyword>
<dbReference type="EnsemblMetazoa" id="G28804.1">
    <property type="protein sequence ID" value="G28804.1:cds"/>
    <property type="gene ID" value="G28804"/>
</dbReference>
<dbReference type="InterPro" id="IPR020837">
    <property type="entry name" value="Fibrinogen_CS"/>
</dbReference>
<feature type="domain" description="Fibrinogen C-terminal" evidence="2">
    <location>
        <begin position="1"/>
        <end position="139"/>
    </location>
</feature>
<evidence type="ECO:0000313" key="3">
    <source>
        <dbReference type="EnsemblMetazoa" id="G28804.1:cds"/>
    </source>
</evidence>
<dbReference type="InterPro" id="IPR002181">
    <property type="entry name" value="Fibrinogen_a/b/g_C_dom"/>
</dbReference>
<organism evidence="3 4">
    <name type="scientific">Magallana gigas</name>
    <name type="common">Pacific oyster</name>
    <name type="synonym">Crassostrea gigas</name>
    <dbReference type="NCBI Taxonomy" id="29159"/>
    <lineage>
        <taxon>Eukaryota</taxon>
        <taxon>Metazoa</taxon>
        <taxon>Spiralia</taxon>
        <taxon>Lophotrochozoa</taxon>
        <taxon>Mollusca</taxon>
        <taxon>Bivalvia</taxon>
        <taxon>Autobranchia</taxon>
        <taxon>Pteriomorphia</taxon>
        <taxon>Ostreida</taxon>
        <taxon>Ostreoidea</taxon>
        <taxon>Ostreidae</taxon>
        <taxon>Magallana</taxon>
    </lineage>
</organism>
<proteinExistence type="predicted"/>
<dbReference type="PROSITE" id="PS00514">
    <property type="entry name" value="FIBRINOGEN_C_1"/>
    <property type="match status" value="1"/>
</dbReference>
<reference evidence="3" key="1">
    <citation type="submission" date="2022-08" db="UniProtKB">
        <authorList>
            <consortium name="EnsemblMetazoa"/>
        </authorList>
    </citation>
    <scope>IDENTIFICATION</scope>
    <source>
        <strain evidence="3">05x7-T-G4-1.051#20</strain>
    </source>
</reference>
<dbReference type="Pfam" id="PF00147">
    <property type="entry name" value="Fibrinogen_C"/>
    <property type="match status" value="1"/>
</dbReference>
<dbReference type="SMART" id="SM00186">
    <property type="entry name" value="FBG"/>
    <property type="match status" value="1"/>
</dbReference>
<dbReference type="InterPro" id="IPR036056">
    <property type="entry name" value="Fibrinogen-like_C"/>
</dbReference>
<evidence type="ECO:0000259" key="2">
    <source>
        <dbReference type="PROSITE" id="PS51406"/>
    </source>
</evidence>
<dbReference type="Gene3D" id="3.90.215.10">
    <property type="entry name" value="Gamma Fibrinogen, chain A, domain 1"/>
    <property type="match status" value="1"/>
</dbReference>
<dbReference type="GO" id="GO:0005615">
    <property type="term" value="C:extracellular space"/>
    <property type="evidence" value="ECO:0007669"/>
    <property type="project" value="TreeGrafter"/>
</dbReference>
<protein>
    <recommendedName>
        <fullName evidence="2">Fibrinogen C-terminal domain-containing protein</fullName>
    </recommendedName>
</protein>
<evidence type="ECO:0000313" key="4">
    <source>
        <dbReference type="Proteomes" id="UP000005408"/>
    </source>
</evidence>
<name>A0A8W8LMN0_MAGGI</name>
<evidence type="ECO:0000256" key="1">
    <source>
        <dbReference type="ARBA" id="ARBA00023157"/>
    </source>
</evidence>
<dbReference type="InterPro" id="IPR014716">
    <property type="entry name" value="Fibrinogen_a/b/g_C_1"/>
</dbReference>
<dbReference type="Proteomes" id="UP000005408">
    <property type="component" value="Unassembled WGS sequence"/>
</dbReference>
<dbReference type="PROSITE" id="PS51406">
    <property type="entry name" value="FIBRINOGEN_C_2"/>
    <property type="match status" value="1"/>
</dbReference>
<sequence>MQRHFKSGTEAIHRLTLEGFHILHVQLLADDIRYYGQYSWFDVASEANGFQVQFNNFTGNISETLSYFNGMRFSAWDDDNDNTTGSCALTNNGGWWFRNCHQANVNGLYGVRSTRGLSWLMSKGVWIYPSHVIMMVQKP</sequence>
<dbReference type="SUPFAM" id="SSF56496">
    <property type="entry name" value="Fibrinogen C-terminal domain-like"/>
    <property type="match status" value="1"/>
</dbReference>
<dbReference type="PANTHER" id="PTHR19143">
    <property type="entry name" value="FIBRINOGEN/TENASCIN/ANGIOPOEITIN"/>
    <property type="match status" value="1"/>
</dbReference>
<keyword evidence="4" id="KW-1185">Reference proteome</keyword>
<dbReference type="AlphaFoldDB" id="A0A8W8LMN0"/>